<dbReference type="InterPro" id="IPR015915">
    <property type="entry name" value="Kelch-typ_b-propeller"/>
</dbReference>
<evidence type="ECO:0000313" key="4">
    <source>
        <dbReference type="EMBL" id="CAJ1400622.1"/>
    </source>
</evidence>
<dbReference type="Gene3D" id="2.120.10.80">
    <property type="entry name" value="Kelch-type beta propeller"/>
    <property type="match status" value="2"/>
</dbReference>
<keyword evidence="5" id="KW-1185">Reference proteome</keyword>
<proteinExistence type="predicted"/>
<dbReference type="SUPFAM" id="SSF50965">
    <property type="entry name" value="Galactose oxidase, central domain"/>
    <property type="match status" value="1"/>
</dbReference>
<comment type="caution">
    <text evidence="4">The sequence shown here is derived from an EMBL/GenBank/DDBJ whole genome shotgun (WGS) entry which is preliminary data.</text>
</comment>
<evidence type="ECO:0000313" key="5">
    <source>
        <dbReference type="Proteomes" id="UP001178507"/>
    </source>
</evidence>
<gene>
    <name evidence="4" type="ORF">EVOR1521_LOCUS23931</name>
</gene>
<dbReference type="InterPro" id="IPR011043">
    <property type="entry name" value="Gal_Oxase/kelch_b-propeller"/>
</dbReference>
<name>A0AA36J6R4_9DINO</name>
<dbReference type="PANTHER" id="PTHR46093:SF18">
    <property type="entry name" value="FIBRONECTIN TYPE-III DOMAIN-CONTAINING PROTEIN"/>
    <property type="match status" value="1"/>
</dbReference>
<evidence type="ECO:0000256" key="1">
    <source>
        <dbReference type="ARBA" id="ARBA00022441"/>
    </source>
</evidence>
<dbReference type="AlphaFoldDB" id="A0AA36J6R4"/>
<dbReference type="Proteomes" id="UP001178507">
    <property type="component" value="Unassembled WGS sequence"/>
</dbReference>
<keyword evidence="1" id="KW-0880">Kelch repeat</keyword>
<organism evidence="4 5">
    <name type="scientific">Effrenium voratum</name>
    <dbReference type="NCBI Taxonomy" id="2562239"/>
    <lineage>
        <taxon>Eukaryota</taxon>
        <taxon>Sar</taxon>
        <taxon>Alveolata</taxon>
        <taxon>Dinophyceae</taxon>
        <taxon>Suessiales</taxon>
        <taxon>Symbiodiniaceae</taxon>
        <taxon>Effrenium</taxon>
    </lineage>
</organism>
<sequence length="609" mass="68300">MDAADGLPPETRLHILRCVCGAATSLPSQTLRVLATVSTGWYGLSLSAAILPFARHLHCRLLTPNHNGKRFGEVWPPDEPLQVYRTQASQTLGDQDMLIRCLQMCLHRRFQPAMDLYSQLEEATNLESWMRQLRDFRARQFPPTSGPGEAPPPVWCAAAVVLPDGRLCVVGGGCYSYELANAQSSLVEVLWHQPHVYIFDTASQQWSHQVTTGAQPPVAHAYASAHTLLGTRWVFWCGGYYCQAYNTAFSLDIETWEWRAMRNSSEHQPSPRYFAASFEHLGALYAWGGRSLKDKYFNDLWRLDRSRAHQDVVHTDEMITSGSCPPARFASTLTNCDDRFAILFGGGQWKTGGRFLTDATTYQLNLSTFEWSKLETAGILPMPRLQHSAVNLGGNLVLIFGGYEPSQRRYLSLQEAEVLNVRSLRWMLLDSRYRIQVGMEVVVRDFEDAELAHFGTVVSGPERLPNGEPHGWYVKVMSPDAADRRARFYPESCIQVVSDGRKRPQPATDEGELLTPPEAQWLPKMDEPSFEQVQDRLSWIRGEFPCGRAGMAVAEAAGSGRFYVFGGARYVHQEWYSDVYECSLEPLDPPSAPQPVPMSTGKSSSCSTS</sequence>
<protein>
    <recommendedName>
        <fullName evidence="6">Kelch repeat-containing protein</fullName>
    </recommendedName>
</protein>
<reference evidence="4" key="1">
    <citation type="submission" date="2023-08" db="EMBL/GenBank/DDBJ databases">
        <authorList>
            <person name="Chen Y."/>
            <person name="Shah S."/>
            <person name="Dougan E. K."/>
            <person name="Thang M."/>
            <person name="Chan C."/>
        </authorList>
    </citation>
    <scope>NUCLEOTIDE SEQUENCE</scope>
</reference>
<accession>A0AA36J6R4</accession>
<dbReference type="Pfam" id="PF24681">
    <property type="entry name" value="Kelch_KLHDC2_KLHL20_DRC7"/>
    <property type="match status" value="1"/>
</dbReference>
<evidence type="ECO:0000256" key="3">
    <source>
        <dbReference type="SAM" id="MobiDB-lite"/>
    </source>
</evidence>
<dbReference type="EMBL" id="CAUJNA010003380">
    <property type="protein sequence ID" value="CAJ1400622.1"/>
    <property type="molecule type" value="Genomic_DNA"/>
</dbReference>
<keyword evidence="2" id="KW-0677">Repeat</keyword>
<evidence type="ECO:0008006" key="6">
    <source>
        <dbReference type="Google" id="ProtNLM"/>
    </source>
</evidence>
<feature type="region of interest" description="Disordered" evidence="3">
    <location>
        <begin position="586"/>
        <end position="609"/>
    </location>
</feature>
<evidence type="ECO:0000256" key="2">
    <source>
        <dbReference type="ARBA" id="ARBA00022737"/>
    </source>
</evidence>
<dbReference type="PANTHER" id="PTHR46093">
    <property type="entry name" value="ACYL-COA-BINDING DOMAIN-CONTAINING PROTEIN 5"/>
    <property type="match status" value="1"/>
</dbReference>
<feature type="compositionally biased region" description="Pro residues" evidence="3">
    <location>
        <begin position="587"/>
        <end position="596"/>
    </location>
</feature>
<feature type="compositionally biased region" description="Low complexity" evidence="3">
    <location>
        <begin position="599"/>
        <end position="609"/>
    </location>
</feature>